<sequence length="305" mass="35385">MKQIGVAIPTYNRLDQLIRLINSIPENVNIGISDNGAYINESLKWNNAKVIKHTDVIPMFNNWNSAINVLEKCDVLAITSDDDYYSKNAFDTVSRYIEEYDSDIYIFGCNIIDEKDNLITSYCPEKLEFFMPYDGLIHHFIHIQARMPAIFFKKDFLDRIGYFDTDNFKITAADSELIQRALILGKSLYIPEVIANYRMWGGNLTNKTIASDQWLIEVARWTKKIKGMMVGINKKECKLDWCKYEDEILALNILSGLSVLRVNKEYEKLLEHYNRHGIPKRARLITKLRIIKQVLISKVEGVRSV</sequence>
<dbReference type="RefSeq" id="WP_119158788.1">
    <property type="nucleotide sequence ID" value="NZ_CAKLII010000005.1"/>
</dbReference>
<organism evidence="1 2">
    <name type="scientific">Pectobacterium versatile</name>
    <dbReference type="NCBI Taxonomy" id="2488639"/>
    <lineage>
        <taxon>Bacteria</taxon>
        <taxon>Pseudomonadati</taxon>
        <taxon>Pseudomonadota</taxon>
        <taxon>Gammaproteobacteria</taxon>
        <taxon>Enterobacterales</taxon>
        <taxon>Pectobacteriaceae</taxon>
        <taxon>Pectobacterium</taxon>
    </lineage>
</organism>
<evidence type="ECO:0000313" key="1">
    <source>
        <dbReference type="EMBL" id="MBA0161261.1"/>
    </source>
</evidence>
<dbReference type="AlphaFoldDB" id="A0AAW3RVZ4"/>
<reference evidence="1 2" key="1">
    <citation type="submission" date="2020-07" db="EMBL/GenBank/DDBJ databases">
        <title>Updated taxonomy of Pectobacterium genus in the CIRM-CFBP bacterial collection: when new species reveal old endemic population.</title>
        <authorList>
            <person name="Pedron J."/>
            <person name="Barny M.A."/>
            <person name="Portier P."/>
        </authorList>
    </citation>
    <scope>NUCLEOTIDE SEQUENCE [LARGE SCALE GENOMIC DNA]</scope>
    <source>
        <strain evidence="1 2">CFBP5669</strain>
    </source>
</reference>
<gene>
    <name evidence="1" type="ORF">H0253_20765</name>
</gene>
<dbReference type="CDD" id="cd00761">
    <property type="entry name" value="Glyco_tranf_GTA_type"/>
    <property type="match status" value="1"/>
</dbReference>
<evidence type="ECO:0000313" key="2">
    <source>
        <dbReference type="Proteomes" id="UP000584405"/>
    </source>
</evidence>
<proteinExistence type="predicted"/>
<dbReference type="InterPro" id="IPR029044">
    <property type="entry name" value="Nucleotide-diphossugar_trans"/>
</dbReference>
<protein>
    <recommendedName>
        <fullName evidence="3">Glycosyltransferase</fullName>
    </recommendedName>
</protein>
<accession>A0AAW3RVZ4</accession>
<comment type="caution">
    <text evidence="1">The sequence shown here is derived from an EMBL/GenBank/DDBJ whole genome shotgun (WGS) entry which is preliminary data.</text>
</comment>
<dbReference type="Proteomes" id="UP000584405">
    <property type="component" value="Unassembled WGS sequence"/>
</dbReference>
<dbReference type="SUPFAM" id="SSF53448">
    <property type="entry name" value="Nucleotide-diphospho-sugar transferases"/>
    <property type="match status" value="1"/>
</dbReference>
<name>A0AAW3RVZ4_9GAMM</name>
<dbReference type="Gene3D" id="3.90.550.10">
    <property type="entry name" value="Spore Coat Polysaccharide Biosynthesis Protein SpsA, Chain A"/>
    <property type="match status" value="1"/>
</dbReference>
<dbReference type="EMBL" id="JACDRT010000023">
    <property type="protein sequence ID" value="MBA0161261.1"/>
    <property type="molecule type" value="Genomic_DNA"/>
</dbReference>
<evidence type="ECO:0008006" key="3">
    <source>
        <dbReference type="Google" id="ProtNLM"/>
    </source>
</evidence>